<reference evidence="8" key="1">
    <citation type="submission" date="2011-02" db="EMBL/GenBank/DDBJ databases">
        <title>The Genome Sequence of Capsaspora owczarzaki ATCC 30864.</title>
        <authorList>
            <person name="Russ C."/>
            <person name="Cuomo C."/>
            <person name="Burger G."/>
            <person name="Gray M.W."/>
            <person name="Holland P.W.H."/>
            <person name="King N."/>
            <person name="Lang F.B.F."/>
            <person name="Roger A.J."/>
            <person name="Ruiz-Trillo I."/>
            <person name="Young S.K."/>
            <person name="Zeng Q."/>
            <person name="Gargeya S."/>
            <person name="Alvarado L."/>
            <person name="Berlin A."/>
            <person name="Chapman S.B."/>
            <person name="Chen Z."/>
            <person name="Freedman E."/>
            <person name="Gellesch M."/>
            <person name="Goldberg J."/>
            <person name="Griggs A."/>
            <person name="Gujja S."/>
            <person name="Heilman E."/>
            <person name="Heiman D."/>
            <person name="Howarth C."/>
            <person name="Mehta T."/>
            <person name="Neiman D."/>
            <person name="Pearson M."/>
            <person name="Roberts A."/>
            <person name="Saif S."/>
            <person name="Shea T."/>
            <person name="Shenoy N."/>
            <person name="Sisk P."/>
            <person name="Stolte C."/>
            <person name="Sykes S."/>
            <person name="White J."/>
            <person name="Yandava C."/>
            <person name="Haas B."/>
            <person name="Nusbaum C."/>
            <person name="Birren B."/>
        </authorList>
    </citation>
    <scope>NUCLEOTIDE SEQUENCE</scope>
    <source>
        <strain evidence="8">ATCC 30864</strain>
    </source>
</reference>
<evidence type="ECO:0000313" key="8">
    <source>
        <dbReference type="Proteomes" id="UP000008743"/>
    </source>
</evidence>
<dbReference type="GO" id="GO:0006099">
    <property type="term" value="P:tricarboxylic acid cycle"/>
    <property type="evidence" value="ECO:0007669"/>
    <property type="project" value="UniProtKB-KW"/>
</dbReference>
<evidence type="ECO:0000256" key="2">
    <source>
        <dbReference type="ARBA" id="ARBA00007769"/>
    </source>
</evidence>
<dbReference type="Proteomes" id="UP000008743">
    <property type="component" value="Unassembled WGS sequence"/>
</dbReference>
<dbReference type="InterPro" id="IPR019818">
    <property type="entry name" value="IsoCit/isopropylmalate_DH_CS"/>
</dbReference>
<gene>
    <name evidence="7" type="ORF">CAOG_003897</name>
</gene>
<dbReference type="OrthoDB" id="10261637at2759"/>
<dbReference type="GO" id="GO:0016616">
    <property type="term" value="F:oxidoreductase activity, acting on the CH-OH group of donors, NAD or NADP as acceptor"/>
    <property type="evidence" value="ECO:0007669"/>
    <property type="project" value="InterPro"/>
</dbReference>
<evidence type="ECO:0000256" key="5">
    <source>
        <dbReference type="ARBA" id="ARBA00023128"/>
    </source>
</evidence>
<dbReference type="GO" id="GO:0000287">
    <property type="term" value="F:magnesium ion binding"/>
    <property type="evidence" value="ECO:0007669"/>
    <property type="project" value="InterPro"/>
</dbReference>
<comment type="similarity">
    <text evidence="2">Belongs to the isocitrate and isopropylmalate dehydrogenases family.</text>
</comment>
<proteinExistence type="inferred from homology"/>
<sequence length="377" mass="40763">MLSTLTRTSSSVLATAGARLASTSAASTPISDTRYGGRQTVTLLPGDGIGPELADVVKTIFANARVPVDFEQINVNTKDLKSESDTLNEALLSLKRNKVGLKGTFHTPIGKGAHRSFNMHLRKELDLFANIVKCRTVPGFATRHSNVDLVVIRENTEGEYSGLEHQSSPGVVEMLKVITRASSYRIAKFAFDYAIKNNRKKVTAVHKANIMKLGDGLFLKTCTEVSALYPNIKFEPMIVDNASMQMVSKPGQFDVLVMPNLYGNIIGNIGAGLVGGAGIVPGINIGRDFAVFEPGARHVAKDIEGQNVANPTAMIFSSTLMLRHLNMSDHADLISQAVKRVIREGKFTTRDIGGTSTTTDFTKAVLEQIHIALSHKA</sequence>
<dbReference type="Pfam" id="PF00180">
    <property type="entry name" value="Iso_dh"/>
    <property type="match status" value="1"/>
</dbReference>
<feature type="domain" description="Isopropylmalate dehydrogenase-like" evidence="6">
    <location>
        <begin position="40"/>
        <end position="365"/>
    </location>
</feature>
<organism evidence="7 8">
    <name type="scientific">Capsaspora owczarzaki (strain ATCC 30864)</name>
    <dbReference type="NCBI Taxonomy" id="595528"/>
    <lineage>
        <taxon>Eukaryota</taxon>
        <taxon>Filasterea</taxon>
        <taxon>Capsaspora</taxon>
    </lineage>
</organism>
<keyword evidence="3" id="KW-0816">Tricarboxylic acid cycle</keyword>
<dbReference type="PANTHER" id="PTHR11835:SF42">
    <property type="entry name" value="ISOCITRATE DEHYDROGENASE [NAD] SUBUNIT BETA, MITOCHONDRIAL"/>
    <property type="match status" value="1"/>
</dbReference>
<accession>A0A0D2UDA5</accession>
<dbReference type="PhylomeDB" id="A0A0D2UDA5"/>
<keyword evidence="4" id="KW-0809">Transit peptide</keyword>
<dbReference type="InterPro" id="IPR004434">
    <property type="entry name" value="Isocitrate_DH_NAD"/>
</dbReference>
<dbReference type="NCBIfam" id="TIGR00175">
    <property type="entry name" value="mito_nad_idh"/>
    <property type="match status" value="1"/>
</dbReference>
<dbReference type="EMBL" id="KE346364">
    <property type="protein sequence ID" value="KJE93036.1"/>
    <property type="molecule type" value="Genomic_DNA"/>
</dbReference>
<evidence type="ECO:0000256" key="4">
    <source>
        <dbReference type="ARBA" id="ARBA00022946"/>
    </source>
</evidence>
<dbReference type="SMART" id="SM01329">
    <property type="entry name" value="Iso_dh"/>
    <property type="match status" value="1"/>
</dbReference>
<dbReference type="RefSeq" id="XP_004363625.1">
    <property type="nucleotide sequence ID" value="XM_004363568.2"/>
</dbReference>
<evidence type="ECO:0000313" key="7">
    <source>
        <dbReference type="EMBL" id="KJE93036.1"/>
    </source>
</evidence>
<dbReference type="GO" id="GO:0051287">
    <property type="term" value="F:NAD binding"/>
    <property type="evidence" value="ECO:0007669"/>
    <property type="project" value="InterPro"/>
</dbReference>
<dbReference type="OMA" id="TCAHKAN"/>
<dbReference type="PROSITE" id="PS00470">
    <property type="entry name" value="IDH_IMDH"/>
    <property type="match status" value="1"/>
</dbReference>
<dbReference type="GO" id="GO:0006102">
    <property type="term" value="P:isocitrate metabolic process"/>
    <property type="evidence" value="ECO:0007669"/>
    <property type="project" value="TreeGrafter"/>
</dbReference>
<dbReference type="InterPro" id="IPR024084">
    <property type="entry name" value="IsoPropMal-DH-like_dom"/>
</dbReference>
<evidence type="ECO:0000256" key="3">
    <source>
        <dbReference type="ARBA" id="ARBA00022532"/>
    </source>
</evidence>
<dbReference type="Gene3D" id="3.40.718.10">
    <property type="entry name" value="Isopropylmalate Dehydrogenase"/>
    <property type="match status" value="1"/>
</dbReference>
<protein>
    <submittedName>
        <fullName evidence="7">Isocitrate dehydrogenase subunit 1</fullName>
    </submittedName>
</protein>
<dbReference type="AlphaFoldDB" id="A0A0D2UDA5"/>
<dbReference type="FunFam" id="3.40.718.10:FF:000001">
    <property type="entry name" value="Isocitrate dehydrogenase [NAD] subunit, mitochondrial"/>
    <property type="match status" value="1"/>
</dbReference>
<dbReference type="GO" id="GO:0005739">
    <property type="term" value="C:mitochondrion"/>
    <property type="evidence" value="ECO:0007669"/>
    <property type="project" value="UniProtKB-SubCell"/>
</dbReference>
<name>A0A0D2UDA5_CAPO3</name>
<keyword evidence="8" id="KW-1185">Reference proteome</keyword>
<keyword evidence="5" id="KW-0496">Mitochondrion</keyword>
<dbReference type="eggNOG" id="KOG0784">
    <property type="taxonomic scope" value="Eukaryota"/>
</dbReference>
<dbReference type="InParanoid" id="A0A0D2UDA5"/>
<dbReference type="PANTHER" id="PTHR11835">
    <property type="entry name" value="DECARBOXYLATING DEHYDROGENASES-ISOCITRATE, ISOPROPYLMALATE, TARTRATE"/>
    <property type="match status" value="1"/>
</dbReference>
<comment type="subcellular location">
    <subcellularLocation>
        <location evidence="1">Mitochondrion</location>
    </subcellularLocation>
</comment>
<dbReference type="STRING" id="595528.A0A0D2UDA5"/>
<evidence type="ECO:0000259" key="6">
    <source>
        <dbReference type="SMART" id="SM01329"/>
    </source>
</evidence>
<evidence type="ECO:0000256" key="1">
    <source>
        <dbReference type="ARBA" id="ARBA00004173"/>
    </source>
</evidence>
<dbReference type="FunCoup" id="A0A0D2UDA5">
    <property type="interactions" value="410"/>
</dbReference>
<dbReference type="SUPFAM" id="SSF53659">
    <property type="entry name" value="Isocitrate/Isopropylmalate dehydrogenase-like"/>
    <property type="match status" value="1"/>
</dbReference>